<comment type="caution">
    <text evidence="2">The sequence shown here is derived from an EMBL/GenBank/DDBJ whole genome shotgun (WGS) entry which is preliminary data.</text>
</comment>
<sequence>MQVMPAVINVMKENATLVTLVKPQFEARRFQKKLSSPGAPQGFLYSGWAKNARPEGLRTLPGALRNRAGERGNLRGPPPPSFPTAAQLGRGGTRNRQRRWRRAEVVAVTPGSSGGEGRPAAALSSSGAGERGWPAALALDAGRSGGVRQRCRRREEAAAAALGPGGSRGQGGTLSRDPNLLSLWEVEELLEILKCIRKSFFRRSTTVVRQRDSGGPASGDRRKLATVGSRRPSEAGFRRSSESGHRGRFWRSPESGGGEILATTGGGFRRSVVSGDRRNPATGGGFRRPAASYLNYYYFF</sequence>
<protein>
    <submittedName>
        <fullName evidence="2">Uncharacterized protein</fullName>
    </submittedName>
</protein>
<feature type="region of interest" description="Disordered" evidence="1">
    <location>
        <begin position="206"/>
        <end position="285"/>
    </location>
</feature>
<evidence type="ECO:0000256" key="1">
    <source>
        <dbReference type="SAM" id="MobiDB-lite"/>
    </source>
</evidence>
<dbReference type="OrthoDB" id="449109at2759"/>
<dbReference type="Proteomes" id="UP000652761">
    <property type="component" value="Unassembled WGS sequence"/>
</dbReference>
<evidence type="ECO:0000313" key="3">
    <source>
        <dbReference type="Proteomes" id="UP000652761"/>
    </source>
</evidence>
<accession>A0A843VR48</accession>
<feature type="region of interest" description="Disordered" evidence="1">
    <location>
        <begin position="68"/>
        <end position="130"/>
    </location>
</feature>
<feature type="compositionally biased region" description="Gly residues" evidence="1">
    <location>
        <begin position="255"/>
        <end position="268"/>
    </location>
</feature>
<dbReference type="AlphaFoldDB" id="A0A843VR48"/>
<dbReference type="EMBL" id="NMUH01002303">
    <property type="protein sequence ID" value="MQL99138.1"/>
    <property type="molecule type" value="Genomic_DNA"/>
</dbReference>
<feature type="compositionally biased region" description="Basic and acidic residues" evidence="1">
    <location>
        <begin position="231"/>
        <end position="245"/>
    </location>
</feature>
<gene>
    <name evidence="2" type="ORF">Taro_031857</name>
</gene>
<evidence type="ECO:0000313" key="2">
    <source>
        <dbReference type="EMBL" id="MQL99138.1"/>
    </source>
</evidence>
<name>A0A843VR48_COLES</name>
<keyword evidence="3" id="KW-1185">Reference proteome</keyword>
<reference evidence="2" key="1">
    <citation type="submission" date="2017-07" db="EMBL/GenBank/DDBJ databases">
        <title>Taro Niue Genome Assembly and Annotation.</title>
        <authorList>
            <person name="Atibalentja N."/>
            <person name="Keating K."/>
            <person name="Fields C.J."/>
        </authorList>
    </citation>
    <scope>NUCLEOTIDE SEQUENCE</scope>
    <source>
        <strain evidence="2">Niue_2</strain>
        <tissue evidence="2">Leaf</tissue>
    </source>
</reference>
<proteinExistence type="predicted"/>
<organism evidence="2 3">
    <name type="scientific">Colocasia esculenta</name>
    <name type="common">Wild taro</name>
    <name type="synonym">Arum esculentum</name>
    <dbReference type="NCBI Taxonomy" id="4460"/>
    <lineage>
        <taxon>Eukaryota</taxon>
        <taxon>Viridiplantae</taxon>
        <taxon>Streptophyta</taxon>
        <taxon>Embryophyta</taxon>
        <taxon>Tracheophyta</taxon>
        <taxon>Spermatophyta</taxon>
        <taxon>Magnoliopsida</taxon>
        <taxon>Liliopsida</taxon>
        <taxon>Araceae</taxon>
        <taxon>Aroideae</taxon>
        <taxon>Colocasieae</taxon>
        <taxon>Colocasia</taxon>
    </lineage>
</organism>